<evidence type="ECO:0000313" key="6">
    <source>
        <dbReference type="EMBL" id="PKY04291.1"/>
    </source>
</evidence>
<organism evidence="6 7">
    <name type="scientific">Aspergillus campestris (strain IBT 28561)</name>
    <dbReference type="NCBI Taxonomy" id="1392248"/>
    <lineage>
        <taxon>Eukaryota</taxon>
        <taxon>Fungi</taxon>
        <taxon>Dikarya</taxon>
        <taxon>Ascomycota</taxon>
        <taxon>Pezizomycotina</taxon>
        <taxon>Eurotiomycetes</taxon>
        <taxon>Eurotiomycetidae</taxon>
        <taxon>Eurotiales</taxon>
        <taxon>Aspergillaceae</taxon>
        <taxon>Aspergillus</taxon>
        <taxon>Aspergillus subgen. Circumdati</taxon>
    </lineage>
</organism>
<dbReference type="RefSeq" id="XP_024692885.1">
    <property type="nucleotide sequence ID" value="XM_024832825.1"/>
</dbReference>
<dbReference type="AlphaFoldDB" id="A0A2I1D338"/>
<dbReference type="InterPro" id="IPR001138">
    <property type="entry name" value="Zn2Cys6_DnaBD"/>
</dbReference>
<dbReference type="GO" id="GO:0008270">
    <property type="term" value="F:zinc ion binding"/>
    <property type="evidence" value="ECO:0007669"/>
    <property type="project" value="InterPro"/>
</dbReference>
<comment type="caution">
    <text evidence="6">The sequence shown here is derived from an EMBL/GenBank/DDBJ whole genome shotgun (WGS) entry which is preliminary data.</text>
</comment>
<proteinExistence type="predicted"/>
<dbReference type="PANTHER" id="PTHR35392">
    <property type="entry name" value="ZN(II)2CYS6 TRANSCRIPTION FACTOR (EUROFUNG)-RELATED-RELATED"/>
    <property type="match status" value="1"/>
</dbReference>
<sequence>MDCRTSDSAAGIDPKILDNWQDALNTIPTWDHPAYEQPLEWDTSQDSSQGDDSADMNAAQASLARDLLGPSDPFSTADRCALPPAPLRGRKLTVVRPCSKPGTTTTSPDRFGLMEGPIDGTVSGTMSPRTLPPSADDHFQLDDSWRHYQLLNAMTAGIPMESSLYPYSKGPAPANNTVIVGDTGELSQDPGYGDLSDPLLAFQNMLPPLAFNAPEPWTGSAATSPAPVPMPLGAPGSLKEANMLRGFSESTQPLHPRWTPAVESQLPAAMISPPVSALSYETGLVGGDRRTPDGFHYRSETSSVSGDLSGVYECSYSATSDDHLPVAAERPLDGDHSWGGKEQSPSEAVPPPQQQQQATAFMVSESPSESFLVSAPPRSRAASAAAPRSSDRPSALALQSAATVRKRKQRSANASLDHGQPKPLQIVQEDGQGGSIASADFVSPPRGARRKGPLSMTGRANAGLRRKNKDTCVQCRLNKRKCDGNAPCEACRPTLHEQPCAKACFASIVEYGTCNYISQRAVNHPTLDRARRVRMEIPVEFDLNELLSVLSQRQGRFNIRASQAWGSLYVLDLAETYKFLKNLSDCNGNSRSNFLDFVDRRILESKDKSKNWLTCVKDCDPMNHVYTLLSQWNNMPSRASYSFVPVEGGGEERPMDIQNESDRREILLAAQLSRIICRMLEVEGFRKLERDFYNIKWKQISQETHLRFLRELGHILLTLRWRVSWWKRLGDGGRDPDPTKQHYVDRVDLLCRILYVYYTCVLAKLPSWSASDVPKGVWSSYADSENAVWDDFPADPTDEGFQRWIDRGQDLIDQAGVRRRVAA</sequence>
<keyword evidence="2" id="KW-0804">Transcription</keyword>
<reference evidence="6" key="1">
    <citation type="submission" date="2016-12" db="EMBL/GenBank/DDBJ databases">
        <title>The genomes of Aspergillus section Nigri reveals drivers in fungal speciation.</title>
        <authorList>
            <consortium name="DOE Joint Genome Institute"/>
            <person name="Vesth T.C."/>
            <person name="Nybo J."/>
            <person name="Theobald S."/>
            <person name="Brandl J."/>
            <person name="Frisvad J.C."/>
            <person name="Nielsen K.F."/>
            <person name="Lyhne E.K."/>
            <person name="Kogle M.E."/>
            <person name="Kuo A."/>
            <person name="Riley R."/>
            <person name="Clum A."/>
            <person name="Nolan M."/>
            <person name="Lipzen A."/>
            <person name="Salamov A."/>
            <person name="Henrissat B."/>
            <person name="Wiebenga A."/>
            <person name="De vries R.P."/>
            <person name="Grigoriev I.V."/>
            <person name="Mortensen U.H."/>
            <person name="Andersen M.R."/>
            <person name="Baker S.E."/>
        </authorList>
    </citation>
    <scope>NUCLEOTIDE SEQUENCE</scope>
    <source>
        <strain evidence="6">IBT 28561</strain>
    </source>
</reference>
<evidence type="ECO:0000259" key="5">
    <source>
        <dbReference type="PROSITE" id="PS00463"/>
    </source>
</evidence>
<feature type="compositionally biased region" description="Basic and acidic residues" evidence="4">
    <location>
        <begin position="327"/>
        <end position="339"/>
    </location>
</feature>
<keyword evidence="1" id="KW-0805">Transcription regulation</keyword>
<dbReference type="VEuPathDB" id="FungiDB:P168DRAFT_155653"/>
<dbReference type="GO" id="GO:0000981">
    <property type="term" value="F:DNA-binding transcription factor activity, RNA polymerase II-specific"/>
    <property type="evidence" value="ECO:0007669"/>
    <property type="project" value="InterPro"/>
</dbReference>
<dbReference type="OrthoDB" id="5425448at2759"/>
<gene>
    <name evidence="6" type="ORF">P168DRAFT_155653</name>
</gene>
<evidence type="ECO:0000313" key="7">
    <source>
        <dbReference type="Proteomes" id="UP000234254"/>
    </source>
</evidence>
<accession>A0A2I1D338</accession>
<dbReference type="CDD" id="cd00067">
    <property type="entry name" value="GAL4"/>
    <property type="match status" value="1"/>
</dbReference>
<evidence type="ECO:0000256" key="1">
    <source>
        <dbReference type="ARBA" id="ARBA00023015"/>
    </source>
</evidence>
<name>A0A2I1D338_ASPC2</name>
<protein>
    <submittedName>
        <fullName evidence="6">Zn(II)2Cys6 transcription factor</fullName>
    </submittedName>
</protein>
<keyword evidence="7" id="KW-1185">Reference proteome</keyword>
<keyword evidence="3" id="KW-0539">Nucleus</keyword>
<dbReference type="GeneID" id="36540348"/>
<evidence type="ECO:0000256" key="2">
    <source>
        <dbReference type="ARBA" id="ARBA00023163"/>
    </source>
</evidence>
<feature type="region of interest" description="Disordered" evidence="4">
    <location>
        <begin position="327"/>
        <end position="462"/>
    </location>
</feature>
<dbReference type="Proteomes" id="UP000234254">
    <property type="component" value="Unassembled WGS sequence"/>
</dbReference>
<dbReference type="PROSITE" id="PS00463">
    <property type="entry name" value="ZN2_CY6_FUNGAL_1"/>
    <property type="match status" value="1"/>
</dbReference>
<dbReference type="EMBL" id="MSFM01000006">
    <property type="protein sequence ID" value="PKY04291.1"/>
    <property type="molecule type" value="Genomic_DNA"/>
</dbReference>
<feature type="compositionally biased region" description="Low complexity" evidence="4">
    <location>
        <begin position="374"/>
        <end position="395"/>
    </location>
</feature>
<evidence type="ECO:0000256" key="4">
    <source>
        <dbReference type="SAM" id="MobiDB-lite"/>
    </source>
</evidence>
<dbReference type="PANTHER" id="PTHR35392:SF4">
    <property type="entry name" value="ZN(II)2CYS6 TRANSCRIPTION FACTOR (EUROFUNG)"/>
    <property type="match status" value="1"/>
</dbReference>
<dbReference type="InterPro" id="IPR052973">
    <property type="entry name" value="Fungal_sec-metab_reg_TF"/>
</dbReference>
<feature type="domain" description="Zn(2)-C6 fungal-type" evidence="5">
    <location>
        <begin position="471"/>
        <end position="500"/>
    </location>
</feature>
<evidence type="ECO:0000256" key="3">
    <source>
        <dbReference type="ARBA" id="ARBA00023242"/>
    </source>
</evidence>